<keyword evidence="1" id="KW-0812">Transmembrane</keyword>
<evidence type="ECO:0008006" key="4">
    <source>
        <dbReference type="Google" id="ProtNLM"/>
    </source>
</evidence>
<gene>
    <name evidence="2" type="ORF">WA026_014239</name>
</gene>
<organism evidence="2 3">
    <name type="scientific">Henosepilachna vigintioctopunctata</name>
    <dbReference type="NCBI Taxonomy" id="420089"/>
    <lineage>
        <taxon>Eukaryota</taxon>
        <taxon>Metazoa</taxon>
        <taxon>Ecdysozoa</taxon>
        <taxon>Arthropoda</taxon>
        <taxon>Hexapoda</taxon>
        <taxon>Insecta</taxon>
        <taxon>Pterygota</taxon>
        <taxon>Neoptera</taxon>
        <taxon>Endopterygota</taxon>
        <taxon>Coleoptera</taxon>
        <taxon>Polyphaga</taxon>
        <taxon>Cucujiformia</taxon>
        <taxon>Coccinelloidea</taxon>
        <taxon>Coccinellidae</taxon>
        <taxon>Epilachninae</taxon>
        <taxon>Epilachnini</taxon>
        <taxon>Henosepilachna</taxon>
    </lineage>
</organism>
<evidence type="ECO:0000313" key="3">
    <source>
        <dbReference type="Proteomes" id="UP001431783"/>
    </source>
</evidence>
<evidence type="ECO:0000313" key="2">
    <source>
        <dbReference type="EMBL" id="KAK9871784.1"/>
    </source>
</evidence>
<name>A0AAW1TXA9_9CUCU</name>
<dbReference type="Proteomes" id="UP001431783">
    <property type="component" value="Unassembled WGS sequence"/>
</dbReference>
<keyword evidence="3" id="KW-1185">Reference proteome</keyword>
<feature type="transmembrane region" description="Helical" evidence="1">
    <location>
        <begin position="199"/>
        <end position="218"/>
    </location>
</feature>
<keyword evidence="1" id="KW-0472">Membrane</keyword>
<dbReference type="EMBL" id="JARQZJ010000007">
    <property type="protein sequence ID" value="KAK9871784.1"/>
    <property type="molecule type" value="Genomic_DNA"/>
</dbReference>
<sequence>MSDFSNVRRSIYYLPNGPPISTQRCTHSPQHAQIVSAHNRKKLQRNTTETITPSFTSVTKERKPQTLSGGYDKMAHNNILMLSTSCFNSASILMNNEKSENDSNQASSITSALSKEEVLNFITNQRHANNTEFVQSLIEFISYHIIPNLVHNPLSLVNQVRAPPTIKQNISTSNTNRSTSPSYEAMDKNQFQSSPILEFLYPNIFFISLITFNMLNIIQWNIDQ</sequence>
<dbReference type="AlphaFoldDB" id="A0AAW1TXA9"/>
<proteinExistence type="predicted"/>
<evidence type="ECO:0000256" key="1">
    <source>
        <dbReference type="SAM" id="Phobius"/>
    </source>
</evidence>
<accession>A0AAW1TXA9</accession>
<reference evidence="2 3" key="1">
    <citation type="submission" date="2023-03" db="EMBL/GenBank/DDBJ databases">
        <title>Genome insight into feeding habits of ladybird beetles.</title>
        <authorList>
            <person name="Li H.-S."/>
            <person name="Huang Y.-H."/>
            <person name="Pang H."/>
        </authorList>
    </citation>
    <scope>NUCLEOTIDE SEQUENCE [LARGE SCALE GENOMIC DNA]</scope>
    <source>
        <strain evidence="2">SYSU_2023b</strain>
        <tissue evidence="2">Whole body</tissue>
    </source>
</reference>
<keyword evidence="1" id="KW-1133">Transmembrane helix</keyword>
<protein>
    <recommendedName>
        <fullName evidence="4">FAS1 domain-containing protein</fullName>
    </recommendedName>
</protein>
<comment type="caution">
    <text evidence="2">The sequence shown here is derived from an EMBL/GenBank/DDBJ whole genome shotgun (WGS) entry which is preliminary data.</text>
</comment>